<dbReference type="PANTHER" id="PTHR45008:SF1">
    <property type="entry name" value="PTS SYSTEM GLUCOSE-SPECIFIC EIIA COMPONENT"/>
    <property type="match status" value="1"/>
</dbReference>
<dbReference type="AlphaFoldDB" id="A0A0U4FM48"/>
<keyword evidence="5" id="KW-0598">Phosphotransferase system</keyword>
<evidence type="ECO:0000256" key="6">
    <source>
        <dbReference type="ARBA" id="ARBA00022777"/>
    </source>
</evidence>
<dbReference type="OrthoDB" id="92465at2"/>
<dbReference type="NCBIfam" id="TIGR00830">
    <property type="entry name" value="PTBA"/>
    <property type="match status" value="1"/>
</dbReference>
<accession>A0A0U4FM48</accession>
<dbReference type="GO" id="GO:0016301">
    <property type="term" value="F:kinase activity"/>
    <property type="evidence" value="ECO:0007669"/>
    <property type="project" value="UniProtKB-KW"/>
</dbReference>
<evidence type="ECO:0000256" key="3">
    <source>
        <dbReference type="ARBA" id="ARBA00022597"/>
    </source>
</evidence>
<dbReference type="GO" id="GO:0009401">
    <property type="term" value="P:phosphoenolpyruvate-dependent sugar phosphotransferase system"/>
    <property type="evidence" value="ECO:0007669"/>
    <property type="project" value="UniProtKB-KW"/>
</dbReference>
<dbReference type="STRING" id="1472767.AOX59_09455"/>
<feature type="domain" description="PTS EIIA type-1" evidence="7">
    <location>
        <begin position="31"/>
        <end position="135"/>
    </location>
</feature>
<dbReference type="EMBL" id="CP013862">
    <property type="protein sequence ID" value="ALX48820.1"/>
    <property type="molecule type" value="Genomic_DNA"/>
</dbReference>
<dbReference type="GO" id="GO:0005737">
    <property type="term" value="C:cytoplasm"/>
    <property type="evidence" value="ECO:0007669"/>
    <property type="project" value="UniProtKB-SubCell"/>
</dbReference>
<dbReference type="KEGG" id="lao:AOX59_09455"/>
<dbReference type="Pfam" id="PF00358">
    <property type="entry name" value="PTS_EIIA_1"/>
    <property type="match status" value="1"/>
</dbReference>
<reference evidence="8 9" key="1">
    <citation type="submission" date="2016-01" db="EMBL/GenBank/DDBJ databases">
        <title>Complete genome sequence of strain Lentibacillus amyloliquefaciens LAM0015T isolated from saline sediment.</title>
        <authorList>
            <person name="Wang J.-L."/>
            <person name="He M.-X."/>
        </authorList>
    </citation>
    <scope>NUCLEOTIDE SEQUENCE [LARGE SCALE GENOMIC DNA]</scope>
    <source>
        <strain evidence="8 9">LAM0015</strain>
    </source>
</reference>
<evidence type="ECO:0000313" key="8">
    <source>
        <dbReference type="EMBL" id="ALX48820.1"/>
    </source>
</evidence>
<dbReference type="SUPFAM" id="SSF51261">
    <property type="entry name" value="Duplicated hybrid motif"/>
    <property type="match status" value="1"/>
</dbReference>
<organism evidence="8 9">
    <name type="scientific">Lentibacillus amyloliquefaciens</name>
    <dbReference type="NCBI Taxonomy" id="1472767"/>
    <lineage>
        <taxon>Bacteria</taxon>
        <taxon>Bacillati</taxon>
        <taxon>Bacillota</taxon>
        <taxon>Bacilli</taxon>
        <taxon>Bacillales</taxon>
        <taxon>Bacillaceae</taxon>
        <taxon>Lentibacillus</taxon>
    </lineage>
</organism>
<evidence type="ECO:0000313" key="9">
    <source>
        <dbReference type="Proteomes" id="UP000050331"/>
    </source>
</evidence>
<proteinExistence type="predicted"/>
<keyword evidence="2" id="KW-0813">Transport</keyword>
<sequence>MFKNLFKKGDSDIKIYTPVNGEIVQLEEVPDPVFSQKMMGDGVAVKPVEGKICAPVDGEVIQIPDTKHAIGLRAKDGTEVLVHIGLETVSLEGKGFIVSVRTGDNVSAGQVLMEFDLEYIRENASSDMTPIVITNAQETGKQYMMTDEKEGKAGETVIITASGK</sequence>
<evidence type="ECO:0000256" key="2">
    <source>
        <dbReference type="ARBA" id="ARBA00022448"/>
    </source>
</evidence>
<keyword evidence="9" id="KW-1185">Reference proteome</keyword>
<dbReference type="PROSITE" id="PS51093">
    <property type="entry name" value="PTS_EIIA_TYPE_1"/>
    <property type="match status" value="1"/>
</dbReference>
<dbReference type="PANTHER" id="PTHR45008">
    <property type="entry name" value="PTS SYSTEM GLUCOSE-SPECIFIC EIIA COMPONENT"/>
    <property type="match status" value="1"/>
</dbReference>
<dbReference type="InterPro" id="IPR050890">
    <property type="entry name" value="PTS_EIIA_component"/>
</dbReference>
<protein>
    <submittedName>
        <fullName evidence="8">PTS glucose transporter subunit IIA</fullName>
    </submittedName>
</protein>
<dbReference type="PROSITE" id="PS00371">
    <property type="entry name" value="PTS_EIIA_TYPE_1_HIS"/>
    <property type="match status" value="1"/>
</dbReference>
<gene>
    <name evidence="8" type="ORF">AOX59_09455</name>
</gene>
<evidence type="ECO:0000256" key="1">
    <source>
        <dbReference type="ARBA" id="ARBA00004496"/>
    </source>
</evidence>
<comment type="subcellular location">
    <subcellularLocation>
        <location evidence="1">Cytoplasm</location>
    </subcellularLocation>
</comment>
<dbReference type="FunFam" id="2.70.70.10:FF:000001">
    <property type="entry name" value="PTS system glucose-specific IIA component"/>
    <property type="match status" value="1"/>
</dbReference>
<evidence type="ECO:0000259" key="7">
    <source>
        <dbReference type="PROSITE" id="PS51093"/>
    </source>
</evidence>
<dbReference type="RefSeq" id="WP_068445018.1">
    <property type="nucleotide sequence ID" value="NZ_CP013862.1"/>
</dbReference>
<dbReference type="InterPro" id="IPR011055">
    <property type="entry name" value="Dup_hybrid_motif"/>
</dbReference>
<keyword evidence="6" id="KW-0418">Kinase</keyword>
<keyword evidence="4" id="KW-0808">Transferase</keyword>
<evidence type="ECO:0000256" key="4">
    <source>
        <dbReference type="ARBA" id="ARBA00022679"/>
    </source>
</evidence>
<dbReference type="InterPro" id="IPR001127">
    <property type="entry name" value="PTS_EIIA_1_perm"/>
</dbReference>
<evidence type="ECO:0000256" key="5">
    <source>
        <dbReference type="ARBA" id="ARBA00022683"/>
    </source>
</evidence>
<dbReference type="Proteomes" id="UP000050331">
    <property type="component" value="Chromosome"/>
</dbReference>
<dbReference type="Gene3D" id="2.70.70.10">
    <property type="entry name" value="Glucose Permease (Domain IIA)"/>
    <property type="match status" value="1"/>
</dbReference>
<keyword evidence="3 8" id="KW-0762">Sugar transport</keyword>
<name>A0A0U4FM48_9BACI</name>